<dbReference type="PANTHER" id="PTHR10937:SF4">
    <property type="entry name" value="GLUCOSAMINE-6-PHOSPHATE DEAMINASE"/>
    <property type="match status" value="1"/>
</dbReference>
<dbReference type="InterPro" id="IPR046348">
    <property type="entry name" value="SIS_dom_sf"/>
</dbReference>
<dbReference type="GO" id="GO:1901135">
    <property type="term" value="P:carbohydrate derivative metabolic process"/>
    <property type="evidence" value="ECO:0007669"/>
    <property type="project" value="InterPro"/>
</dbReference>
<proteinExistence type="predicted"/>
<dbReference type="GO" id="GO:0016853">
    <property type="term" value="F:isomerase activity"/>
    <property type="evidence" value="ECO:0007669"/>
    <property type="project" value="UniProtKB-KW"/>
</dbReference>
<gene>
    <name evidence="3" type="ORF">SAMN04487906_1195</name>
</gene>
<evidence type="ECO:0000256" key="1">
    <source>
        <dbReference type="ARBA" id="ARBA00022737"/>
    </source>
</evidence>
<dbReference type="Proteomes" id="UP000183209">
    <property type="component" value="Unassembled WGS sequence"/>
</dbReference>
<dbReference type="Gene3D" id="3.40.50.10490">
    <property type="entry name" value="Glucose-6-phosphate isomerase like protein, domain 1"/>
    <property type="match status" value="2"/>
</dbReference>
<dbReference type="Pfam" id="PF01380">
    <property type="entry name" value="SIS"/>
    <property type="match status" value="1"/>
</dbReference>
<dbReference type="AlphaFoldDB" id="A0A1I6RNH9"/>
<dbReference type="GO" id="GO:0097367">
    <property type="term" value="F:carbohydrate derivative binding"/>
    <property type="evidence" value="ECO:0007669"/>
    <property type="project" value="InterPro"/>
</dbReference>
<dbReference type="InterPro" id="IPR035466">
    <property type="entry name" value="GlmS/AgaS_SIS"/>
</dbReference>
<feature type="domain" description="SIS" evidence="2">
    <location>
        <begin position="214"/>
        <end position="356"/>
    </location>
</feature>
<dbReference type="EMBL" id="FPAG01000003">
    <property type="protein sequence ID" value="SFS66277.1"/>
    <property type="molecule type" value="Genomic_DNA"/>
</dbReference>
<evidence type="ECO:0000313" key="3">
    <source>
        <dbReference type="EMBL" id="SFS66277.1"/>
    </source>
</evidence>
<dbReference type="PANTHER" id="PTHR10937">
    <property type="entry name" value="GLUCOSAMINE--FRUCTOSE-6-PHOSPHATE AMINOTRANSFERASE, ISOMERIZING"/>
    <property type="match status" value="1"/>
</dbReference>
<organism evidence="3 4">
    <name type="scientific">Zhouia amylolytica</name>
    <dbReference type="NCBI Taxonomy" id="376730"/>
    <lineage>
        <taxon>Bacteria</taxon>
        <taxon>Pseudomonadati</taxon>
        <taxon>Bacteroidota</taxon>
        <taxon>Flavobacteriia</taxon>
        <taxon>Flavobacteriales</taxon>
        <taxon>Flavobacteriaceae</taxon>
        <taxon>Zhouia</taxon>
    </lineage>
</organism>
<reference evidence="3 4" key="1">
    <citation type="submission" date="2016-10" db="EMBL/GenBank/DDBJ databases">
        <authorList>
            <person name="de Groot N.N."/>
        </authorList>
    </citation>
    <scope>NUCLEOTIDE SEQUENCE [LARGE SCALE GENOMIC DNA]</scope>
    <source>
        <strain evidence="3 4">CGMCC 1.6114</strain>
    </source>
</reference>
<accession>A0A1I6RNH9</accession>
<evidence type="ECO:0000313" key="4">
    <source>
        <dbReference type="Proteomes" id="UP000183209"/>
    </source>
</evidence>
<keyword evidence="3" id="KW-0413">Isomerase</keyword>
<dbReference type="SUPFAM" id="SSF53697">
    <property type="entry name" value="SIS domain"/>
    <property type="match status" value="1"/>
</dbReference>
<dbReference type="OrthoDB" id="9779207at2"/>
<protein>
    <submittedName>
        <fullName evidence="3">Tagatose-6-phosphate ketose/aldose isomerase</fullName>
    </submittedName>
</protein>
<dbReference type="InterPro" id="IPR001347">
    <property type="entry name" value="SIS_dom"/>
</dbReference>
<dbReference type="CDD" id="cd05008">
    <property type="entry name" value="SIS_GlmS_GlmD_1"/>
    <property type="match status" value="1"/>
</dbReference>
<keyword evidence="1" id="KW-0677">Repeat</keyword>
<sequence length="375" mass="40914">MSENTINKIDLYTGPEIFGQPTLWETTYNLIKEEKSKIENFLLPLLEKQNLKIILTGAGSSAFIGEAAQGLVQKATKRSTQAIATTDIVTHPELFLLKNNPTLLVSFARSGNSPESVETVNLANTHCDDIYHLIITCNKDGKLAKYGEENTDNSCSLVLPEASNDKSLAMTGSFTSMLLSILLVSDIQNINENEASVKEVSSQGSFVLENNNALAELTSTPFERVVFLGSGPMLGVARESHLKLQELTDGQVICKHDSFLGFRHGPRAVVNEKTLVVYLFATDEHVLKYEKDLVKDIATDPRNIKTIAYGDIDGVESDLTIKNNTNTDLHIVAATVVGQLLGYNKSLQLGLNPDNPSVSGSISRVVQGVNIYKNS</sequence>
<feature type="domain" description="SIS" evidence="2">
    <location>
        <begin position="42"/>
        <end position="195"/>
    </location>
</feature>
<evidence type="ECO:0000259" key="2">
    <source>
        <dbReference type="PROSITE" id="PS51464"/>
    </source>
</evidence>
<dbReference type="PROSITE" id="PS51464">
    <property type="entry name" value="SIS"/>
    <property type="match status" value="2"/>
</dbReference>
<name>A0A1I6RNH9_9FLAO</name>